<evidence type="ECO:0000259" key="1">
    <source>
        <dbReference type="Pfam" id="PF00723"/>
    </source>
</evidence>
<organism evidence="2 3">
    <name type="scientific">Deinococcus yavapaiensis KR-236</name>
    <dbReference type="NCBI Taxonomy" id="694435"/>
    <lineage>
        <taxon>Bacteria</taxon>
        <taxon>Thermotogati</taxon>
        <taxon>Deinococcota</taxon>
        <taxon>Deinococci</taxon>
        <taxon>Deinococcales</taxon>
        <taxon>Deinococcaceae</taxon>
        <taxon>Deinococcus</taxon>
    </lineage>
</organism>
<dbReference type="InterPro" id="IPR008928">
    <property type="entry name" value="6-hairpin_glycosidase_sf"/>
</dbReference>
<dbReference type="PANTHER" id="PTHR31616">
    <property type="entry name" value="TREHALASE"/>
    <property type="match status" value="1"/>
</dbReference>
<keyword evidence="3" id="KW-1185">Reference proteome</keyword>
<dbReference type="GO" id="GO:0005975">
    <property type="term" value="P:carbohydrate metabolic process"/>
    <property type="evidence" value="ECO:0007669"/>
    <property type="project" value="InterPro"/>
</dbReference>
<dbReference type="PANTHER" id="PTHR31616:SF0">
    <property type="entry name" value="GLUCAN 1,4-ALPHA-GLUCOSIDASE"/>
    <property type="match status" value="1"/>
</dbReference>
<name>A0A318S2D9_9DEIO</name>
<comment type="caution">
    <text evidence="2">The sequence shown here is derived from an EMBL/GenBank/DDBJ whole genome shotgun (WGS) entry which is preliminary data.</text>
</comment>
<dbReference type="GO" id="GO:0004553">
    <property type="term" value="F:hydrolase activity, hydrolyzing O-glycosyl compounds"/>
    <property type="evidence" value="ECO:0007669"/>
    <property type="project" value="UniProtKB-ARBA"/>
</dbReference>
<accession>A0A318S2D9</accession>
<protein>
    <submittedName>
        <fullName evidence="2">Glycosyl hydrolase family 15</fullName>
    </submittedName>
</protein>
<dbReference type="EMBL" id="QJSX01000012">
    <property type="protein sequence ID" value="PYE52701.1"/>
    <property type="molecule type" value="Genomic_DNA"/>
</dbReference>
<evidence type="ECO:0000313" key="2">
    <source>
        <dbReference type="EMBL" id="PYE52701.1"/>
    </source>
</evidence>
<gene>
    <name evidence="2" type="ORF">DES52_11222</name>
</gene>
<dbReference type="InterPro" id="IPR011613">
    <property type="entry name" value="GH15-like"/>
</dbReference>
<dbReference type="RefSeq" id="WP_110887599.1">
    <property type="nucleotide sequence ID" value="NZ_QJSX01000012.1"/>
</dbReference>
<proteinExistence type="predicted"/>
<sequence>MRDSLRLLLLHQADSGAFPACPTFSQYPYAWLRDGTFVAYALDRGGEHAAAERFYRWALGTIASLEEHVRSLVAKRERNVPISDAEFLPTRFALSGDALGDDWPNFQLDGYGQVLWGLAEHLKLSGKVSLPSEFERGVHVTVTYLRTFWNEPCYDCWEEFPYRWHTSTLASLYGGLHAIQPFVPEVGDLPERLRSFTRTHLVQGSELVKFSGFPFPDASLLWAGVPFGLVDLRDPVFAATLARVERDLVRGGVYRYAFDTYYGGGRWVLLTAWLGWVYARLGRTDEARRCLKVVQDAWSAHGLPEQMHGELLTPAYEPYWRDRWGQSANPLLWSHAMHVVLEAELAPTLVETP</sequence>
<reference evidence="2 3" key="1">
    <citation type="submission" date="2018-06" db="EMBL/GenBank/DDBJ databases">
        <title>Genomic Encyclopedia of Type Strains, Phase IV (KMG-IV): sequencing the most valuable type-strain genomes for metagenomic binning, comparative biology and taxonomic classification.</title>
        <authorList>
            <person name="Goeker M."/>
        </authorList>
    </citation>
    <scope>NUCLEOTIDE SEQUENCE [LARGE SCALE GENOMIC DNA]</scope>
    <source>
        <strain evidence="2 3">DSM 18048</strain>
    </source>
</reference>
<dbReference type="SUPFAM" id="SSF48208">
    <property type="entry name" value="Six-hairpin glycosidases"/>
    <property type="match status" value="1"/>
</dbReference>
<dbReference type="Pfam" id="PF00723">
    <property type="entry name" value="Glyco_hydro_15"/>
    <property type="match status" value="1"/>
</dbReference>
<dbReference type="Gene3D" id="1.50.10.10">
    <property type="match status" value="1"/>
</dbReference>
<dbReference type="Proteomes" id="UP000248326">
    <property type="component" value="Unassembled WGS sequence"/>
</dbReference>
<feature type="domain" description="GH15-like" evidence="1">
    <location>
        <begin position="7"/>
        <end position="175"/>
    </location>
</feature>
<keyword evidence="2" id="KW-0378">Hydrolase</keyword>
<evidence type="ECO:0000313" key="3">
    <source>
        <dbReference type="Proteomes" id="UP000248326"/>
    </source>
</evidence>
<dbReference type="OrthoDB" id="3902805at2"/>
<dbReference type="AlphaFoldDB" id="A0A318S2D9"/>
<dbReference type="InterPro" id="IPR012341">
    <property type="entry name" value="6hp_glycosidase-like_sf"/>
</dbReference>